<keyword evidence="3" id="KW-1185">Reference proteome</keyword>
<evidence type="ECO:0000256" key="1">
    <source>
        <dbReference type="SAM" id="MobiDB-lite"/>
    </source>
</evidence>
<dbReference type="PANTHER" id="PTHR37558:SF1">
    <property type="entry name" value="HTH CENPB-TYPE DOMAIN-CONTAINING PROTEIN"/>
    <property type="match status" value="1"/>
</dbReference>
<gene>
    <name evidence="2" type="ORF">SDRG_06597</name>
</gene>
<name>T0QMA6_SAPDV</name>
<dbReference type="AlphaFoldDB" id="T0QMA6"/>
<feature type="region of interest" description="Disordered" evidence="1">
    <location>
        <begin position="192"/>
        <end position="219"/>
    </location>
</feature>
<dbReference type="VEuPathDB" id="FungiDB:SDRG_06597"/>
<accession>T0QMA6</accession>
<dbReference type="InParanoid" id="T0QMA6"/>
<protein>
    <submittedName>
        <fullName evidence="2">Uncharacterized protein</fullName>
    </submittedName>
</protein>
<reference evidence="2 3" key="1">
    <citation type="submission" date="2012-04" db="EMBL/GenBank/DDBJ databases">
        <title>The Genome Sequence of Saprolegnia declina VS20.</title>
        <authorList>
            <consortium name="The Broad Institute Genome Sequencing Platform"/>
            <person name="Russ C."/>
            <person name="Nusbaum C."/>
            <person name="Tyler B."/>
            <person name="van West P."/>
            <person name="Dieguez-Uribeondo J."/>
            <person name="de Bruijn I."/>
            <person name="Tripathy S."/>
            <person name="Jiang R."/>
            <person name="Young S.K."/>
            <person name="Zeng Q."/>
            <person name="Gargeya S."/>
            <person name="Fitzgerald M."/>
            <person name="Haas B."/>
            <person name="Abouelleil A."/>
            <person name="Alvarado L."/>
            <person name="Arachchi H.M."/>
            <person name="Berlin A."/>
            <person name="Chapman S.B."/>
            <person name="Goldberg J."/>
            <person name="Griggs A."/>
            <person name="Gujja S."/>
            <person name="Hansen M."/>
            <person name="Howarth C."/>
            <person name="Imamovic A."/>
            <person name="Larimer J."/>
            <person name="McCowen C."/>
            <person name="Montmayeur A."/>
            <person name="Murphy C."/>
            <person name="Neiman D."/>
            <person name="Pearson M."/>
            <person name="Priest M."/>
            <person name="Roberts A."/>
            <person name="Saif S."/>
            <person name="Shea T."/>
            <person name="Sisk P."/>
            <person name="Sykes S."/>
            <person name="Wortman J."/>
            <person name="Nusbaum C."/>
            <person name="Birren B."/>
        </authorList>
    </citation>
    <scope>NUCLEOTIDE SEQUENCE [LARGE SCALE GENOMIC DNA]</scope>
    <source>
        <strain evidence="2 3">VS20</strain>
    </source>
</reference>
<proteinExistence type="predicted"/>
<dbReference type="RefSeq" id="XP_008610608.1">
    <property type="nucleotide sequence ID" value="XM_008612386.1"/>
</dbReference>
<feature type="compositionally biased region" description="Polar residues" evidence="1">
    <location>
        <begin position="205"/>
        <end position="214"/>
    </location>
</feature>
<dbReference type="PANTHER" id="PTHR37558">
    <property type="entry name" value="HTH CENPB-TYPE DOMAIN-CONTAINING PROTEIN"/>
    <property type="match status" value="1"/>
</dbReference>
<sequence>MDGQPSASPEATSFLTATPKELTRAYILTSNKGKFACSDDVAMLRHVLRWCPWEAAHGSVMATWERVAEDVAQSPDFKLKGKTGAALKSRFETLLVKFCANDMQRLRKLGTPAEFAEREVLLTDIRLQMQGPSEGDETRAEAEVEDENAGLIELATASGVTVRAIEVSSLNDEPPTVEKPSIADEPSVVDEAAMTSEPCSPELHSGSSPRSQTARPEKRKAAALEAEDNSLTALLARTLCENHAQDAVCAEATLALARDRLSFDRDQARLRLELDRERLAFERERLGVDRKLASVLAEQVAQNQRLLLTIVDKLSAQ</sequence>
<dbReference type="GeneID" id="19947324"/>
<dbReference type="EMBL" id="JH767149">
    <property type="protein sequence ID" value="EQC35846.1"/>
    <property type="molecule type" value="Genomic_DNA"/>
</dbReference>
<dbReference type="Proteomes" id="UP000030762">
    <property type="component" value="Unassembled WGS sequence"/>
</dbReference>
<dbReference type="OMA" id="QMQGPSE"/>
<organism evidence="2 3">
    <name type="scientific">Saprolegnia diclina (strain VS20)</name>
    <dbReference type="NCBI Taxonomy" id="1156394"/>
    <lineage>
        <taxon>Eukaryota</taxon>
        <taxon>Sar</taxon>
        <taxon>Stramenopiles</taxon>
        <taxon>Oomycota</taxon>
        <taxon>Saprolegniomycetes</taxon>
        <taxon>Saprolegniales</taxon>
        <taxon>Saprolegniaceae</taxon>
        <taxon>Saprolegnia</taxon>
    </lineage>
</organism>
<dbReference type="eggNOG" id="ENOG502SP2Z">
    <property type="taxonomic scope" value="Eukaryota"/>
</dbReference>
<evidence type="ECO:0000313" key="2">
    <source>
        <dbReference type="EMBL" id="EQC35846.1"/>
    </source>
</evidence>
<evidence type="ECO:0000313" key="3">
    <source>
        <dbReference type="Proteomes" id="UP000030762"/>
    </source>
</evidence>
<dbReference type="OrthoDB" id="163248at2759"/>